<dbReference type="PANTHER" id="PTHR28208:SF3">
    <property type="entry name" value="PHOSPHATIDATE PHOSPHATASE APP1"/>
    <property type="match status" value="1"/>
</dbReference>
<organism evidence="2 3">
    <name type="scientific">Thermophagus xiamenensis</name>
    <dbReference type="NCBI Taxonomy" id="385682"/>
    <lineage>
        <taxon>Bacteria</taxon>
        <taxon>Pseudomonadati</taxon>
        <taxon>Bacteroidota</taxon>
        <taxon>Bacteroidia</taxon>
        <taxon>Marinilabiliales</taxon>
        <taxon>Marinilabiliaceae</taxon>
        <taxon>Thermophagus</taxon>
    </lineage>
</organism>
<dbReference type="eggNOG" id="COG4850">
    <property type="taxonomic scope" value="Bacteria"/>
</dbReference>
<dbReference type="Pfam" id="PF09949">
    <property type="entry name" value="APP1_cat"/>
    <property type="match status" value="1"/>
</dbReference>
<dbReference type="RefSeq" id="WP_044138473.1">
    <property type="nucleotide sequence ID" value="NZ_AFSL01000019.1"/>
</dbReference>
<keyword evidence="3" id="KW-1185">Reference proteome</keyword>
<feature type="domain" description="Phosphatidate phosphatase APP1 catalytic" evidence="1">
    <location>
        <begin position="160"/>
        <end position="318"/>
    </location>
</feature>
<reference evidence="2 3" key="1">
    <citation type="submission" date="2016-10" db="EMBL/GenBank/DDBJ databases">
        <authorList>
            <person name="de Groot N.N."/>
        </authorList>
    </citation>
    <scope>NUCLEOTIDE SEQUENCE [LARGE SCALE GENOMIC DNA]</scope>
    <source>
        <strain evidence="2 3">DSM 19012</strain>
    </source>
</reference>
<dbReference type="OrthoDB" id="9789875at2"/>
<sequence>MLFNTKTFIKRLRKPGTPFHQIRLRIKKRLGWLGIPVIEPFTGFSNGREVFIVGNVMEDKGLEKPEAGHKPRANMLAMFKRYVSDEIGGVRIKIKFRDLMDVVESNDLGLFHCRLKLEHPLPDGVYFEKASFELLDKVVETQSSIIAEGRVMVVSGNHSYGVISDIDDTVMVSHSTQILKKLRLMLFKNARTRIPFEGVSAFYRALYKGKGEEHFPNPMFYVSSSEWNIYDLLTDFMEYRSIPSGPLLLRERKHNIFKFWKWSRGNHDHKLEKIRFLFSFFPRLDFILIGDSGQQDPDIYWRIINEFPNRVKAVYIRCVGKTGNISSTRRTALAMKEKNVPVLLIDNTEEAVRHAISSGFIDEASIPVISRQLRKDHQTSGLFSPE</sequence>
<evidence type="ECO:0000313" key="3">
    <source>
        <dbReference type="Proteomes" id="UP000181976"/>
    </source>
</evidence>
<dbReference type="InParanoid" id="A0A1I1VVY5"/>
<dbReference type="EMBL" id="FONA01000003">
    <property type="protein sequence ID" value="SFD86248.1"/>
    <property type="molecule type" value="Genomic_DNA"/>
</dbReference>
<dbReference type="PANTHER" id="PTHR28208">
    <property type="entry name" value="PHOSPHATIDATE PHOSPHATASE APP1"/>
    <property type="match status" value="1"/>
</dbReference>
<dbReference type="AlphaFoldDB" id="A0A1I1VVY5"/>
<dbReference type="InterPro" id="IPR019236">
    <property type="entry name" value="APP1_cat"/>
</dbReference>
<gene>
    <name evidence="2" type="ORF">SAMN05444380_10359</name>
</gene>
<proteinExistence type="predicted"/>
<accession>A0A1I1VVY5</accession>
<name>A0A1I1VVY5_9BACT</name>
<protein>
    <submittedName>
        <fullName evidence="2">Uncharacterized conserved protein</fullName>
    </submittedName>
</protein>
<evidence type="ECO:0000313" key="2">
    <source>
        <dbReference type="EMBL" id="SFD86248.1"/>
    </source>
</evidence>
<dbReference type="Proteomes" id="UP000181976">
    <property type="component" value="Unassembled WGS sequence"/>
</dbReference>
<evidence type="ECO:0000259" key="1">
    <source>
        <dbReference type="Pfam" id="PF09949"/>
    </source>
</evidence>
<dbReference type="STRING" id="385682.SAMN05444380_10359"/>
<dbReference type="InterPro" id="IPR052935">
    <property type="entry name" value="Mg2+_PAP"/>
</dbReference>
<dbReference type="GO" id="GO:0008195">
    <property type="term" value="F:phosphatidate phosphatase activity"/>
    <property type="evidence" value="ECO:0007669"/>
    <property type="project" value="InterPro"/>
</dbReference>